<name>A0A9J5YB77_SOLCO</name>
<feature type="compositionally biased region" description="Polar residues" evidence="1">
    <location>
        <begin position="44"/>
        <end position="56"/>
    </location>
</feature>
<comment type="caution">
    <text evidence="2">The sequence shown here is derived from an EMBL/GenBank/DDBJ whole genome shotgun (WGS) entry which is preliminary data.</text>
</comment>
<gene>
    <name evidence="2" type="ORF">H5410_039211</name>
</gene>
<sequence length="121" mass="13215">MANEGDMNAASTTNVSLDGGKKNRKGKKHQKSNEEMLFDPTPSKALTSHPLSTTEASDNELDEEAIDVTTGEEWVARVKVARQAVEILGQCMNVADGKFKTLEDFTLEETENSKSVTVVIK</sequence>
<accession>A0A9J5YB77</accession>
<proteinExistence type="predicted"/>
<dbReference type="Proteomes" id="UP000824120">
    <property type="component" value="Chromosome 7"/>
</dbReference>
<reference evidence="2 3" key="1">
    <citation type="submission" date="2020-09" db="EMBL/GenBank/DDBJ databases">
        <title>De no assembly of potato wild relative species, Solanum commersonii.</title>
        <authorList>
            <person name="Cho K."/>
        </authorList>
    </citation>
    <scope>NUCLEOTIDE SEQUENCE [LARGE SCALE GENOMIC DNA]</scope>
    <source>
        <strain evidence="2">LZ3.2</strain>
        <tissue evidence="2">Leaf</tissue>
    </source>
</reference>
<evidence type="ECO:0000313" key="2">
    <source>
        <dbReference type="EMBL" id="KAG5597979.1"/>
    </source>
</evidence>
<organism evidence="2 3">
    <name type="scientific">Solanum commersonii</name>
    <name type="common">Commerson's wild potato</name>
    <name type="synonym">Commerson's nightshade</name>
    <dbReference type="NCBI Taxonomy" id="4109"/>
    <lineage>
        <taxon>Eukaryota</taxon>
        <taxon>Viridiplantae</taxon>
        <taxon>Streptophyta</taxon>
        <taxon>Embryophyta</taxon>
        <taxon>Tracheophyta</taxon>
        <taxon>Spermatophyta</taxon>
        <taxon>Magnoliopsida</taxon>
        <taxon>eudicotyledons</taxon>
        <taxon>Gunneridae</taxon>
        <taxon>Pentapetalae</taxon>
        <taxon>asterids</taxon>
        <taxon>lamiids</taxon>
        <taxon>Solanales</taxon>
        <taxon>Solanaceae</taxon>
        <taxon>Solanoideae</taxon>
        <taxon>Solaneae</taxon>
        <taxon>Solanum</taxon>
    </lineage>
</organism>
<dbReference type="EMBL" id="JACXVP010000007">
    <property type="protein sequence ID" value="KAG5597979.1"/>
    <property type="molecule type" value="Genomic_DNA"/>
</dbReference>
<evidence type="ECO:0000313" key="3">
    <source>
        <dbReference type="Proteomes" id="UP000824120"/>
    </source>
</evidence>
<feature type="region of interest" description="Disordered" evidence="1">
    <location>
        <begin position="1"/>
        <end position="62"/>
    </location>
</feature>
<protein>
    <submittedName>
        <fullName evidence="2">Uncharacterized protein</fullName>
    </submittedName>
</protein>
<keyword evidence="3" id="KW-1185">Reference proteome</keyword>
<dbReference type="AlphaFoldDB" id="A0A9J5YB77"/>
<evidence type="ECO:0000256" key="1">
    <source>
        <dbReference type="SAM" id="MobiDB-lite"/>
    </source>
</evidence>